<dbReference type="AlphaFoldDB" id="A0A232ETQ6"/>
<proteinExistence type="predicted"/>
<protein>
    <submittedName>
        <fullName evidence="1">Uncharacterized protein</fullName>
    </submittedName>
</protein>
<evidence type="ECO:0000313" key="2">
    <source>
        <dbReference type="Proteomes" id="UP000215335"/>
    </source>
</evidence>
<comment type="caution">
    <text evidence="1">The sequence shown here is derived from an EMBL/GenBank/DDBJ whole genome shotgun (WGS) entry which is preliminary data.</text>
</comment>
<keyword evidence="2" id="KW-1185">Reference proteome</keyword>
<organism evidence="1 2">
    <name type="scientific">Trichomalopsis sarcophagae</name>
    <dbReference type="NCBI Taxonomy" id="543379"/>
    <lineage>
        <taxon>Eukaryota</taxon>
        <taxon>Metazoa</taxon>
        <taxon>Ecdysozoa</taxon>
        <taxon>Arthropoda</taxon>
        <taxon>Hexapoda</taxon>
        <taxon>Insecta</taxon>
        <taxon>Pterygota</taxon>
        <taxon>Neoptera</taxon>
        <taxon>Endopterygota</taxon>
        <taxon>Hymenoptera</taxon>
        <taxon>Apocrita</taxon>
        <taxon>Proctotrupomorpha</taxon>
        <taxon>Chalcidoidea</taxon>
        <taxon>Pteromalidae</taxon>
        <taxon>Pteromalinae</taxon>
        <taxon>Trichomalopsis</taxon>
    </lineage>
</organism>
<name>A0A232ETQ6_9HYME</name>
<gene>
    <name evidence="1" type="ORF">TSAR_012986</name>
</gene>
<dbReference type="Proteomes" id="UP000215335">
    <property type="component" value="Unassembled WGS sequence"/>
</dbReference>
<reference evidence="1 2" key="1">
    <citation type="journal article" date="2017" name="Curr. Biol.">
        <title>The Evolution of Venom by Co-option of Single-Copy Genes.</title>
        <authorList>
            <person name="Martinson E.O."/>
            <person name="Mrinalini"/>
            <person name="Kelkar Y.D."/>
            <person name="Chang C.H."/>
            <person name="Werren J.H."/>
        </authorList>
    </citation>
    <scope>NUCLEOTIDE SEQUENCE [LARGE SCALE GENOMIC DNA]</scope>
    <source>
        <strain evidence="1 2">Alberta</strain>
        <tissue evidence="1">Whole body</tissue>
    </source>
</reference>
<evidence type="ECO:0000313" key="1">
    <source>
        <dbReference type="EMBL" id="OXU21745.1"/>
    </source>
</evidence>
<sequence>MTKNRCKFCEMPGDGKHQLCQLQSLLQSQHAGILGGFYLQQLKDMMLAAYLLKGICSRGGDAAAADASSAVALNPACGAAASLFISKRVDPLFYYRCDS</sequence>
<dbReference type="EMBL" id="NNAY01002240">
    <property type="protein sequence ID" value="OXU21745.1"/>
    <property type="molecule type" value="Genomic_DNA"/>
</dbReference>
<accession>A0A232ETQ6</accession>